<name>A0ABY4GXM8_9BACI</name>
<reference evidence="1 2" key="1">
    <citation type="submission" date="2022-04" db="EMBL/GenBank/DDBJ databases">
        <title>Halobacillus sp. isolated from saltern.</title>
        <authorList>
            <person name="Won M."/>
            <person name="Lee C.-M."/>
            <person name="Woen H.-Y."/>
            <person name="Kwon S.-W."/>
        </authorList>
    </citation>
    <scope>NUCLEOTIDE SEQUENCE [LARGE SCALE GENOMIC DNA]</scope>
    <source>
        <strain evidence="1 2">SSTM10-2</strain>
    </source>
</reference>
<evidence type="ECO:0000313" key="1">
    <source>
        <dbReference type="EMBL" id="UOQ92893.1"/>
    </source>
</evidence>
<dbReference type="RefSeq" id="WP_244752497.1">
    <property type="nucleotide sequence ID" value="NZ_CP095074.1"/>
</dbReference>
<dbReference type="Pfam" id="PF25846">
    <property type="entry name" value="YmzB"/>
    <property type="match status" value="1"/>
</dbReference>
<dbReference type="InterPro" id="IPR058926">
    <property type="entry name" value="YmzB-like"/>
</dbReference>
<sequence>MNREYLSVEEFNELLQQWSGKTIKVTKQELEDNDETLMQLDSISYETNTRRLDEYEPMHALQLNGSGTIQTETPNSQPLPSSFYEIPLEDTSLYQFDDTRFSLITERGTYRIELIDQ</sequence>
<organism evidence="1 2">
    <name type="scientific">Halobacillus shinanisalinarum</name>
    <dbReference type="NCBI Taxonomy" id="2932258"/>
    <lineage>
        <taxon>Bacteria</taxon>
        <taxon>Bacillati</taxon>
        <taxon>Bacillota</taxon>
        <taxon>Bacilli</taxon>
        <taxon>Bacillales</taxon>
        <taxon>Bacillaceae</taxon>
        <taxon>Halobacillus</taxon>
    </lineage>
</organism>
<accession>A0ABY4GXM8</accession>
<evidence type="ECO:0000313" key="2">
    <source>
        <dbReference type="Proteomes" id="UP000831880"/>
    </source>
</evidence>
<protein>
    <submittedName>
        <fullName evidence="1">Uncharacterized protein</fullName>
    </submittedName>
</protein>
<dbReference type="EMBL" id="CP095074">
    <property type="protein sequence ID" value="UOQ92893.1"/>
    <property type="molecule type" value="Genomic_DNA"/>
</dbReference>
<keyword evidence="2" id="KW-1185">Reference proteome</keyword>
<proteinExistence type="predicted"/>
<dbReference type="Proteomes" id="UP000831880">
    <property type="component" value="Chromosome"/>
</dbReference>
<gene>
    <name evidence="1" type="ORF">MUO14_21215</name>
</gene>